<dbReference type="Proteomes" id="UP001157418">
    <property type="component" value="Unassembled WGS sequence"/>
</dbReference>
<proteinExistence type="predicted"/>
<keyword evidence="1" id="KW-1133">Transmembrane helix</keyword>
<keyword evidence="1" id="KW-0812">Transmembrane</keyword>
<reference evidence="2 3" key="1">
    <citation type="submission" date="2022-01" db="EMBL/GenBank/DDBJ databases">
        <authorList>
            <person name="Xiong W."/>
            <person name="Schranz E."/>
        </authorList>
    </citation>
    <scope>NUCLEOTIDE SEQUENCE [LARGE SCALE GENOMIC DNA]</scope>
</reference>
<evidence type="ECO:0000256" key="1">
    <source>
        <dbReference type="SAM" id="Phobius"/>
    </source>
</evidence>
<comment type="caution">
    <text evidence="2">The sequence shown here is derived from an EMBL/GenBank/DDBJ whole genome shotgun (WGS) entry which is preliminary data.</text>
</comment>
<keyword evidence="3" id="KW-1185">Reference proteome</keyword>
<dbReference type="AlphaFoldDB" id="A0AAU9NZT3"/>
<gene>
    <name evidence="2" type="ORF">LVIROSA_LOCUS29158</name>
</gene>
<protein>
    <submittedName>
        <fullName evidence="2">Uncharacterized protein</fullName>
    </submittedName>
</protein>
<evidence type="ECO:0000313" key="2">
    <source>
        <dbReference type="EMBL" id="CAH1443226.1"/>
    </source>
</evidence>
<keyword evidence="1" id="KW-0472">Membrane</keyword>
<organism evidence="2 3">
    <name type="scientific">Lactuca virosa</name>
    <dbReference type="NCBI Taxonomy" id="75947"/>
    <lineage>
        <taxon>Eukaryota</taxon>
        <taxon>Viridiplantae</taxon>
        <taxon>Streptophyta</taxon>
        <taxon>Embryophyta</taxon>
        <taxon>Tracheophyta</taxon>
        <taxon>Spermatophyta</taxon>
        <taxon>Magnoliopsida</taxon>
        <taxon>eudicotyledons</taxon>
        <taxon>Gunneridae</taxon>
        <taxon>Pentapetalae</taxon>
        <taxon>asterids</taxon>
        <taxon>campanulids</taxon>
        <taxon>Asterales</taxon>
        <taxon>Asteraceae</taxon>
        <taxon>Cichorioideae</taxon>
        <taxon>Cichorieae</taxon>
        <taxon>Lactucinae</taxon>
        <taxon>Lactuca</taxon>
    </lineage>
</organism>
<feature type="transmembrane region" description="Helical" evidence="1">
    <location>
        <begin position="20"/>
        <end position="41"/>
    </location>
</feature>
<dbReference type="EMBL" id="CAKMRJ010005412">
    <property type="protein sequence ID" value="CAH1443226.1"/>
    <property type="molecule type" value="Genomic_DNA"/>
</dbReference>
<evidence type="ECO:0000313" key="3">
    <source>
        <dbReference type="Proteomes" id="UP001157418"/>
    </source>
</evidence>
<name>A0AAU9NZT3_9ASTR</name>
<sequence length="124" mass="13977">MLTLPPPPTGSNVPTPPTTISIMSYDAVFMNLVYNVLYSIFSCCRSEIMTNGNQEKYGCILHNNKKKPPHHSAVILCSKDFPAIGDDEVLITERWCRYGSLSEISLLIHSDTWFELHFGNKKSL</sequence>
<accession>A0AAU9NZT3</accession>